<keyword evidence="1" id="KW-1133">Transmembrane helix</keyword>
<keyword evidence="1" id="KW-0472">Membrane</keyword>
<name>A0A8H6VQ18_9AGAR</name>
<evidence type="ECO:0000313" key="2">
    <source>
        <dbReference type="EMBL" id="KAF7289877.1"/>
    </source>
</evidence>
<feature type="transmembrane region" description="Helical" evidence="1">
    <location>
        <begin position="210"/>
        <end position="234"/>
    </location>
</feature>
<evidence type="ECO:0008006" key="4">
    <source>
        <dbReference type="Google" id="ProtNLM"/>
    </source>
</evidence>
<feature type="transmembrane region" description="Helical" evidence="1">
    <location>
        <begin position="131"/>
        <end position="153"/>
    </location>
</feature>
<dbReference type="EMBL" id="JACAZF010000016">
    <property type="protein sequence ID" value="KAF7289877.1"/>
    <property type="molecule type" value="Genomic_DNA"/>
</dbReference>
<keyword evidence="1" id="KW-0812">Transmembrane</keyword>
<evidence type="ECO:0000313" key="3">
    <source>
        <dbReference type="Proteomes" id="UP000636479"/>
    </source>
</evidence>
<feature type="transmembrane region" description="Helical" evidence="1">
    <location>
        <begin position="98"/>
        <end position="116"/>
    </location>
</feature>
<proteinExistence type="predicted"/>
<dbReference type="GeneID" id="59352566"/>
<evidence type="ECO:0000256" key="1">
    <source>
        <dbReference type="SAM" id="Phobius"/>
    </source>
</evidence>
<accession>A0A8H6VQ18</accession>
<reference evidence="2" key="1">
    <citation type="submission" date="2020-05" db="EMBL/GenBank/DDBJ databases">
        <title>Mycena genomes resolve the evolution of fungal bioluminescence.</title>
        <authorList>
            <person name="Tsai I.J."/>
        </authorList>
    </citation>
    <scope>NUCLEOTIDE SEQUENCE</scope>
    <source>
        <strain evidence="2">171206Taipei</strain>
    </source>
</reference>
<protein>
    <recommendedName>
        <fullName evidence="4">Transmembrane protein</fullName>
    </recommendedName>
</protein>
<dbReference type="Proteomes" id="UP000636479">
    <property type="component" value="Unassembled WGS sequence"/>
</dbReference>
<dbReference type="AlphaFoldDB" id="A0A8H6VQ18"/>
<organism evidence="2 3">
    <name type="scientific">Mycena indigotica</name>
    <dbReference type="NCBI Taxonomy" id="2126181"/>
    <lineage>
        <taxon>Eukaryota</taxon>
        <taxon>Fungi</taxon>
        <taxon>Dikarya</taxon>
        <taxon>Basidiomycota</taxon>
        <taxon>Agaricomycotina</taxon>
        <taxon>Agaricomycetes</taxon>
        <taxon>Agaricomycetidae</taxon>
        <taxon>Agaricales</taxon>
        <taxon>Marasmiineae</taxon>
        <taxon>Mycenaceae</taxon>
        <taxon>Mycena</taxon>
    </lineage>
</organism>
<keyword evidence="3" id="KW-1185">Reference proteome</keyword>
<dbReference type="OrthoDB" id="2640035at2759"/>
<gene>
    <name evidence="2" type="ORF">MIND_01362100</name>
</gene>
<feature type="transmembrane region" description="Helical" evidence="1">
    <location>
        <begin position="174"/>
        <end position="204"/>
    </location>
</feature>
<dbReference type="RefSeq" id="XP_037213606.1">
    <property type="nucleotide sequence ID" value="XM_037370050.1"/>
</dbReference>
<sequence>MADVAVSIPPCHTVQDSPPVPLTKLQRQEELLQRRSMPSHWRAPSNPVLKVCFQALSLIAFGQVGLEPIWATIKLEEEGDESIWEEGIRITCDRLNNMLLVASLLLATSAVFITTTPPRLNIVNYTLRGPYILMLGAFGLLIGGIIVASVAVLTTAKARPYWSEQVLYATRTNVWCTLIVLSYPFFAIGLAAIFLAFGILTAIWSVEDSGLQAAAPLLLFFPLLVALLFVYVNATAKARSRLRKNSQETAERMLP</sequence>
<comment type="caution">
    <text evidence="2">The sequence shown here is derived from an EMBL/GenBank/DDBJ whole genome shotgun (WGS) entry which is preliminary data.</text>
</comment>